<dbReference type="NCBIfam" id="TIGR00413">
    <property type="entry name" value="rlpA"/>
    <property type="match status" value="1"/>
</dbReference>
<feature type="domain" description="RlpA-like protein double-psi beta-barrel" evidence="6">
    <location>
        <begin position="22"/>
        <end position="112"/>
    </location>
</feature>
<dbReference type="GO" id="GO:0000270">
    <property type="term" value="P:peptidoglycan metabolic process"/>
    <property type="evidence" value="ECO:0007669"/>
    <property type="project" value="UniProtKB-UniRule"/>
</dbReference>
<evidence type="ECO:0000256" key="1">
    <source>
        <dbReference type="ARBA" id="ARBA00023239"/>
    </source>
</evidence>
<dbReference type="GO" id="GO:0008932">
    <property type="term" value="F:lytic endotransglycosylase activity"/>
    <property type="evidence" value="ECO:0007669"/>
    <property type="project" value="UniProtKB-UniRule"/>
</dbReference>
<dbReference type="RefSeq" id="WP_052738964.1">
    <property type="nucleotide sequence ID" value="NZ_CBCSCY010000043.1"/>
</dbReference>
<dbReference type="InterPro" id="IPR009009">
    <property type="entry name" value="RlpA-like_DPBB"/>
</dbReference>
<dbReference type="PATRIC" id="fig|400092.3.peg.4217"/>
<sequence length="137" mass="14856" precursor="true">MNLCSVVLIFLLSFFSGPATYTASGKASFYADRFHGHKTASGEPYDKNQLTAAHASLPFDTKVQVTNLNNGKTVVVRINDRMVSSRHRVIDVSKAAAKELDMVRSGTATVKVEALSETEAQQDTPFAVSEAESTTKQ</sequence>
<organism evidence="7 8">
    <name type="scientific">Pontibacter korlensis</name>
    <dbReference type="NCBI Taxonomy" id="400092"/>
    <lineage>
        <taxon>Bacteria</taxon>
        <taxon>Pseudomonadati</taxon>
        <taxon>Bacteroidota</taxon>
        <taxon>Cytophagia</taxon>
        <taxon>Cytophagales</taxon>
        <taxon>Hymenobacteraceae</taxon>
        <taxon>Pontibacter</taxon>
    </lineage>
</organism>
<dbReference type="Pfam" id="PF03330">
    <property type="entry name" value="DPBB_1"/>
    <property type="match status" value="1"/>
</dbReference>
<keyword evidence="1 3" id="KW-0456">Lyase</keyword>
<keyword evidence="3" id="KW-0732">Signal</keyword>
<dbReference type="PANTHER" id="PTHR34183">
    <property type="entry name" value="ENDOLYTIC PEPTIDOGLYCAN TRANSGLYCOSYLASE RLPA"/>
    <property type="match status" value="1"/>
</dbReference>
<dbReference type="Proteomes" id="UP000033109">
    <property type="component" value="Chromosome"/>
</dbReference>
<evidence type="ECO:0000313" key="7">
    <source>
        <dbReference type="EMBL" id="AKD04852.1"/>
    </source>
</evidence>
<dbReference type="InterPro" id="IPR034718">
    <property type="entry name" value="RlpA"/>
</dbReference>
<dbReference type="PANTHER" id="PTHR34183:SF1">
    <property type="entry name" value="ENDOLYTIC PEPTIDOGLYCAN TRANSGLYCOSYLASE RLPA"/>
    <property type="match status" value="1"/>
</dbReference>
<feature type="signal peptide" evidence="3">
    <location>
        <begin position="1"/>
        <end position="21"/>
    </location>
</feature>
<evidence type="ECO:0000256" key="5">
    <source>
        <dbReference type="SAM" id="MobiDB-lite"/>
    </source>
</evidence>
<dbReference type="AlphaFoldDB" id="A0A0E3UY59"/>
<evidence type="ECO:0000259" key="6">
    <source>
        <dbReference type="Pfam" id="PF03330"/>
    </source>
</evidence>
<comment type="similarity">
    <text evidence="3 4">Belongs to the RlpA family.</text>
</comment>
<evidence type="ECO:0000313" key="8">
    <source>
        <dbReference type="Proteomes" id="UP000033109"/>
    </source>
</evidence>
<dbReference type="EC" id="4.2.2.-" evidence="3"/>
<dbReference type="Gene3D" id="2.40.40.10">
    <property type="entry name" value="RlpA-like domain"/>
    <property type="match status" value="1"/>
</dbReference>
<dbReference type="EMBL" id="CP009621">
    <property type="protein sequence ID" value="AKD04852.1"/>
    <property type="molecule type" value="Genomic_DNA"/>
</dbReference>
<evidence type="ECO:0000256" key="2">
    <source>
        <dbReference type="ARBA" id="ARBA00023316"/>
    </source>
</evidence>
<dbReference type="KEGG" id="pko:PKOR_19285"/>
<accession>A0A0E3UY59</accession>
<protein>
    <recommendedName>
        <fullName evidence="3">Probable endolytic peptidoglycan transglycosylase RlpA</fullName>
        <ecNumber evidence="3">4.2.2.-</ecNumber>
    </recommendedName>
</protein>
<dbReference type="CDD" id="cd22268">
    <property type="entry name" value="DPBB_RlpA-like"/>
    <property type="match status" value="1"/>
</dbReference>
<dbReference type="InterPro" id="IPR012997">
    <property type="entry name" value="RplA"/>
</dbReference>
<dbReference type="SUPFAM" id="SSF50685">
    <property type="entry name" value="Barwin-like endoglucanases"/>
    <property type="match status" value="1"/>
</dbReference>
<keyword evidence="8" id="KW-1185">Reference proteome</keyword>
<evidence type="ECO:0000256" key="4">
    <source>
        <dbReference type="RuleBase" id="RU003495"/>
    </source>
</evidence>
<keyword evidence="2 3" id="KW-0961">Cell wall biogenesis/degradation</keyword>
<feature type="region of interest" description="Disordered" evidence="5">
    <location>
        <begin position="118"/>
        <end position="137"/>
    </location>
</feature>
<name>A0A0E3UY59_9BACT</name>
<dbReference type="HAMAP" id="MF_02071">
    <property type="entry name" value="RlpA"/>
    <property type="match status" value="1"/>
</dbReference>
<keyword evidence="7" id="KW-0449">Lipoprotein</keyword>
<dbReference type="GO" id="GO:0071555">
    <property type="term" value="P:cell wall organization"/>
    <property type="evidence" value="ECO:0007669"/>
    <property type="project" value="UniProtKB-KW"/>
</dbReference>
<dbReference type="OrthoDB" id="9779128at2"/>
<dbReference type="STRING" id="400092.PKOR_19285"/>
<dbReference type="InterPro" id="IPR036908">
    <property type="entry name" value="RlpA-like_sf"/>
</dbReference>
<comment type="function">
    <text evidence="3">Lytic transglycosylase with a strong preference for naked glycan strands that lack stem peptides.</text>
</comment>
<reference evidence="7 8" key="1">
    <citation type="journal article" date="2015" name="Sci. Rep.">
        <title>Unraveling adaptation of Pontibacter korlensis to radiation and infertility in desert through complete genome and comparative transcriptomic analysis.</title>
        <authorList>
            <person name="Dai J."/>
            <person name="Dai W."/>
            <person name="Qiu C."/>
            <person name="Yang Z."/>
            <person name="Zhang Y."/>
            <person name="Zhou M."/>
            <person name="Zhang L."/>
            <person name="Fang C."/>
            <person name="Gao Q."/>
            <person name="Yang Q."/>
            <person name="Li X."/>
            <person name="Wang Z."/>
            <person name="Wang Z."/>
            <person name="Jia Z."/>
            <person name="Chen X."/>
        </authorList>
    </citation>
    <scope>NUCLEOTIDE SEQUENCE [LARGE SCALE GENOMIC DNA]</scope>
    <source>
        <strain evidence="7 8">X14-1T</strain>
    </source>
</reference>
<feature type="chain" id="PRO_5009983491" description="Probable endolytic peptidoglycan transglycosylase RlpA" evidence="3">
    <location>
        <begin position="22"/>
        <end position="137"/>
    </location>
</feature>
<evidence type="ECO:0000256" key="3">
    <source>
        <dbReference type="HAMAP-Rule" id="MF_02071"/>
    </source>
</evidence>
<dbReference type="HOGENOM" id="CLU_042923_7_2_10"/>
<gene>
    <name evidence="3" type="primary">rlpA</name>
    <name evidence="7" type="ORF">PKOR_19285</name>
</gene>
<proteinExistence type="inferred from homology"/>